<dbReference type="EMBL" id="MZ398135">
    <property type="protein sequence ID" value="QXP45119.1"/>
    <property type="molecule type" value="Genomic_DNA"/>
</dbReference>
<keyword evidence="3" id="KW-1185">Reference proteome</keyword>
<dbReference type="Proteomes" id="UP000827445">
    <property type="component" value="Segment"/>
</dbReference>
<gene>
    <name evidence="2" type="ORF">cd2_103</name>
</gene>
<reference evidence="2 3" key="1">
    <citation type="journal article" date="2021" name="Microbiol. Resour. Announc.">
        <title>Genome Sequences of Bacteriophages cd2, cd3, and cd4, which Specifically Target Carnobacterium divergens.</title>
        <authorList>
            <person name="Zhang P."/>
            <person name="Britton A.P."/>
            <person name="Visser K.A."/>
            <person name="Welke C.A."/>
            <person name="Wassink H."/>
            <person name="Prins E."/>
            <person name="Yang X."/>
            <person name="Martin-Visscher L.A."/>
        </authorList>
    </citation>
    <scope>NUCLEOTIDE SEQUENCE [LARGE SCALE GENOMIC DNA]</scope>
    <source>
        <strain evidence="3">cd2</strain>
    </source>
</reference>
<feature type="coiled-coil region" evidence="1">
    <location>
        <begin position="136"/>
        <end position="184"/>
    </location>
</feature>
<sequence length="315" mass="36870">MGIFKNKEKLYRLEVEGSYFSHSEGNLNLKELILKASENDPQLPIHKLVRSIDLGMLEMKADEYTYLEADNMKLEHLLAIAKNRIEELEGQLLEPEETFKVSEYKQAWLETNDACRKWELDYFELQKEFFEVKEVLRQARQDAMEAHAELDSLSEAWSNEQKLRKQADEQVLELSRKLNSSKEREAGANFNAFEAYNEHRESSYEYFKEAMEKLTAIPDLQSDRVMCVPNEPMSVVQLLPQEVLKLQDILRESETISFYTGDTKWAEEVYKRNKNKMLDTALAELDIARCRVRDCTDTLNCHKYIALVELVDSLM</sequence>
<keyword evidence="1" id="KW-0175">Coiled coil</keyword>
<evidence type="ECO:0000256" key="1">
    <source>
        <dbReference type="SAM" id="Coils"/>
    </source>
</evidence>
<protein>
    <submittedName>
        <fullName evidence="2">Uncharacterized protein</fullName>
    </submittedName>
</protein>
<proteinExistence type="predicted"/>
<organism evidence="2 3">
    <name type="scientific">Carnobacterium phage cd2</name>
    <dbReference type="NCBI Taxonomy" id="2849244"/>
    <lineage>
        <taxon>Viruses</taxon>
        <taxon>Duplodnaviria</taxon>
        <taxon>Heunggongvirae</taxon>
        <taxon>Uroviricota</taxon>
        <taxon>Caudoviricetes</taxon>
        <taxon>Carnodivirus</taxon>
        <taxon>Carnodivirus cd2-like</taxon>
    </lineage>
</organism>
<accession>A0AAE7VIH9</accession>
<evidence type="ECO:0000313" key="2">
    <source>
        <dbReference type="EMBL" id="QXP45119.1"/>
    </source>
</evidence>
<name>A0AAE7VIH9_9CAUD</name>
<evidence type="ECO:0000313" key="3">
    <source>
        <dbReference type="Proteomes" id="UP000827445"/>
    </source>
</evidence>